<evidence type="ECO:0000313" key="3">
    <source>
        <dbReference type="Proteomes" id="UP001642484"/>
    </source>
</evidence>
<accession>A0ABP0Q0V9</accession>
<gene>
    <name evidence="2" type="ORF">CCMP2556_LOCUS40043</name>
</gene>
<evidence type="ECO:0008006" key="4">
    <source>
        <dbReference type="Google" id="ProtNLM"/>
    </source>
</evidence>
<evidence type="ECO:0000313" key="2">
    <source>
        <dbReference type="EMBL" id="CAK9081910.1"/>
    </source>
</evidence>
<keyword evidence="3" id="KW-1185">Reference proteome</keyword>
<sequence>MRARQRLRRAFTQWTLRTSVGWIADEVILKGLQDAYVNGSVNNCNCRKAEKLTVVMEDPDNASLDDDGNDGASSCSDMGHDDVLPESIEADEEIRLHILGLSSYYTSVIECNFGAKISLLPTRYLPPGSIRLLYWQFRVVGSGCSYLHFWRVFREGWHNVLRFQSPSNHGQCDDCADYKESFGRSAQADSDQHRYEVARAYKDHITAVGRDRELETFLQSQRPLARQGKRRRRRSDADEPSTLGTDGEDELFGAHPEEEREIRFPTVEQQMAFEKLCREDEERRAAARRAATVKEVRIRAALHRGAGTRHPQ</sequence>
<organism evidence="2 3">
    <name type="scientific">Durusdinium trenchii</name>
    <dbReference type="NCBI Taxonomy" id="1381693"/>
    <lineage>
        <taxon>Eukaryota</taxon>
        <taxon>Sar</taxon>
        <taxon>Alveolata</taxon>
        <taxon>Dinophyceae</taxon>
        <taxon>Suessiales</taxon>
        <taxon>Symbiodiniaceae</taxon>
        <taxon>Durusdinium</taxon>
    </lineage>
</organism>
<feature type="region of interest" description="Disordered" evidence="1">
    <location>
        <begin position="219"/>
        <end position="262"/>
    </location>
</feature>
<proteinExistence type="predicted"/>
<evidence type="ECO:0000256" key="1">
    <source>
        <dbReference type="SAM" id="MobiDB-lite"/>
    </source>
</evidence>
<dbReference type="Proteomes" id="UP001642484">
    <property type="component" value="Unassembled WGS sequence"/>
</dbReference>
<comment type="caution">
    <text evidence="2">The sequence shown here is derived from an EMBL/GenBank/DDBJ whole genome shotgun (WGS) entry which is preliminary data.</text>
</comment>
<reference evidence="2 3" key="1">
    <citation type="submission" date="2024-02" db="EMBL/GenBank/DDBJ databases">
        <authorList>
            <person name="Chen Y."/>
            <person name="Shah S."/>
            <person name="Dougan E. K."/>
            <person name="Thang M."/>
            <person name="Chan C."/>
        </authorList>
    </citation>
    <scope>NUCLEOTIDE SEQUENCE [LARGE SCALE GENOMIC DNA]</scope>
</reference>
<name>A0ABP0Q0V9_9DINO</name>
<protein>
    <recommendedName>
        <fullName evidence="4">Histone acetyltransferase</fullName>
    </recommendedName>
</protein>
<dbReference type="EMBL" id="CAXAMN010023895">
    <property type="protein sequence ID" value="CAK9081910.1"/>
    <property type="molecule type" value="Genomic_DNA"/>
</dbReference>